<dbReference type="EMBL" id="FQXA01000001">
    <property type="protein sequence ID" value="SHG53847.1"/>
    <property type="molecule type" value="Genomic_DNA"/>
</dbReference>
<dbReference type="AlphaFoldDB" id="A0A1M5KM39"/>
<dbReference type="RefSeq" id="WP_143164609.1">
    <property type="nucleotide sequence ID" value="NZ_FQXA01000001.1"/>
</dbReference>
<reference evidence="1 2" key="1">
    <citation type="submission" date="2016-11" db="EMBL/GenBank/DDBJ databases">
        <authorList>
            <person name="Jaros S."/>
            <person name="Januszkiewicz K."/>
            <person name="Wedrychowicz H."/>
        </authorList>
    </citation>
    <scope>NUCLEOTIDE SEQUENCE [LARGE SCALE GENOMIC DNA]</scope>
    <source>
        <strain evidence="1 2">DSM 18231</strain>
    </source>
</reference>
<name>A0A1M5KM39_9GAMM</name>
<dbReference type="Proteomes" id="UP000184000">
    <property type="component" value="Unassembled WGS sequence"/>
</dbReference>
<accession>A0A1M5KM39</accession>
<dbReference type="GeneID" id="98639846"/>
<proteinExistence type="predicted"/>
<gene>
    <name evidence="1" type="ORF">SAMN02744645_0560</name>
</gene>
<evidence type="ECO:0000313" key="1">
    <source>
        <dbReference type="EMBL" id="SHG53847.1"/>
    </source>
</evidence>
<organism evidence="1 2">
    <name type="scientific">Stutzerimonas xanthomarina DSM 18231</name>
    <dbReference type="NCBI Taxonomy" id="1403346"/>
    <lineage>
        <taxon>Bacteria</taxon>
        <taxon>Pseudomonadati</taxon>
        <taxon>Pseudomonadota</taxon>
        <taxon>Gammaproteobacteria</taxon>
        <taxon>Pseudomonadales</taxon>
        <taxon>Pseudomonadaceae</taxon>
        <taxon>Stutzerimonas</taxon>
    </lineage>
</organism>
<sequence length="528" mass="58593">MQAYIFSSFTGLPERYFQGYCFSGADYIFGEKGSLEYEGVTGKRIGPGLDGCYVSVGKENDAYIIGGDYSGFKKIFYYQRDSIWCVSNSIELIVRHMSANGARLTCRSSQIEAQKVASNITTCQSTFKTIFNEVFLLPSYSFIKVDKGGLVVLRRSKGGRRAPYEEGLAVFLETWVSRFETLLVDSRVKIGSQLTGGKDSRAVFAMLQRARQRIGSKFFNNASVISGRSEKEPRDYEIAELIANAHNIPIQGQSLGFLPKFTTEASYLSWRTLSLGLYNPIYFSNNKIDGSFVQFSGIGGENHRPFYNFSGVEELLRSVRKVSSFYSGAWEGDLRETMAQLLLNNPSSSPLIEHYREFRSRIHGGRTPQNLVCFPPLSGGLLENLLIEDKARALGQVNFDIMESALPGLWDFDYDKPTKSPTLEHRAIVKRVPIRDEASPGGVYLSPSEDSVAGGRIDPVQRMALLASDFAEAIEHPSVRSIMGAGTIKKCLDILGAAESAGKFNHAWDGQDITRTLTVALALKYADH</sequence>
<evidence type="ECO:0000313" key="2">
    <source>
        <dbReference type="Proteomes" id="UP000184000"/>
    </source>
</evidence>
<evidence type="ECO:0008006" key="3">
    <source>
        <dbReference type="Google" id="ProtNLM"/>
    </source>
</evidence>
<protein>
    <recommendedName>
        <fullName evidence="3">Asparagine synthase</fullName>
    </recommendedName>
</protein>
<dbReference type="SUPFAM" id="SSF52402">
    <property type="entry name" value="Adenine nucleotide alpha hydrolases-like"/>
    <property type="match status" value="1"/>
</dbReference>